<feature type="binding site" evidence="15">
    <location>
        <position position="519"/>
    </location>
    <ligand>
        <name>substrate</name>
    </ligand>
</feature>
<dbReference type="EC" id="2.2.1.1" evidence="6 13"/>
<dbReference type="CDD" id="cd02012">
    <property type="entry name" value="TPP_TK"/>
    <property type="match status" value="1"/>
</dbReference>
<keyword evidence="11 16" id="KW-0786">Thiamine pyrophosphate</keyword>
<feature type="binding site" evidence="15">
    <location>
        <position position="262"/>
    </location>
    <ligand>
        <name>substrate</name>
    </ligand>
</feature>
<comment type="cofactor">
    <cofactor evidence="2">
        <name>Mn(2+)</name>
        <dbReference type="ChEBI" id="CHEBI:29035"/>
    </cofactor>
</comment>
<feature type="binding site" evidence="15">
    <location>
        <position position="472"/>
    </location>
    <ligand>
        <name>substrate</name>
    </ligand>
</feature>
<evidence type="ECO:0000256" key="12">
    <source>
        <dbReference type="ARBA" id="ARBA00049473"/>
    </source>
</evidence>
<evidence type="ECO:0000259" key="20">
    <source>
        <dbReference type="SMART" id="SM00861"/>
    </source>
</evidence>
<dbReference type="PATRIC" id="fig|1307761.3.peg.82"/>
<dbReference type="PROSITE" id="PS00802">
    <property type="entry name" value="TRANSKETOLASE_2"/>
    <property type="match status" value="1"/>
</dbReference>
<evidence type="ECO:0000256" key="14">
    <source>
        <dbReference type="PIRSR" id="PIRSR605478-1"/>
    </source>
</evidence>
<evidence type="ECO:0000256" key="18">
    <source>
        <dbReference type="PIRSR" id="PIRSR605478-5"/>
    </source>
</evidence>
<comment type="cofactor">
    <cofactor evidence="17">
        <name>Mg(2+)</name>
        <dbReference type="ChEBI" id="CHEBI:18420"/>
    </cofactor>
    <text evidence="17">Binds 1 Mg(2+) ion per subunit. Can also utilize other divalent metal cations, such as Ca(2+), Mn(2+) and Co(2+).</text>
</comment>
<feature type="binding site" evidence="15">
    <location>
        <position position="460"/>
    </location>
    <ligand>
        <name>substrate</name>
    </ligand>
</feature>
<dbReference type="CDD" id="cd07033">
    <property type="entry name" value="TPP_PYR_DXS_TK_like"/>
    <property type="match status" value="1"/>
</dbReference>
<keyword evidence="10 17" id="KW-0460">Magnesium</keyword>
<dbReference type="InterPro" id="IPR049557">
    <property type="entry name" value="Transketolase_CS"/>
</dbReference>
<reference evidence="21 22" key="1">
    <citation type="journal article" date="2015" name="Stand. Genomic Sci.">
        <title>Complete genome sequence and description of Salinispira pacifica gen. nov., sp. nov., a novel spirochaete isolated form a hypersaline microbial mat.</title>
        <authorList>
            <person name="Ben Hania W."/>
            <person name="Joseph M."/>
            <person name="Schumann P."/>
            <person name="Bunk B."/>
            <person name="Fiebig A."/>
            <person name="Sproer C."/>
            <person name="Klenk H.P."/>
            <person name="Fardeau M.L."/>
            <person name="Spring S."/>
        </authorList>
    </citation>
    <scope>NUCLEOTIDE SEQUENCE [LARGE SCALE GENOMIC DNA]</scope>
    <source>
        <strain evidence="21 22">L21-RPul-D2</strain>
    </source>
</reference>
<accession>V5WCL6</accession>
<dbReference type="KEGG" id="slr:L21SP2_0082"/>
<evidence type="ECO:0000256" key="5">
    <source>
        <dbReference type="ARBA" id="ARBA00011738"/>
    </source>
</evidence>
<dbReference type="AlphaFoldDB" id="V5WCL6"/>
<dbReference type="eggNOG" id="COG0021">
    <property type="taxonomic scope" value="Bacteria"/>
</dbReference>
<evidence type="ECO:0000256" key="19">
    <source>
        <dbReference type="RuleBase" id="RU004996"/>
    </source>
</evidence>
<comment type="subunit">
    <text evidence="5 19">Homodimer.</text>
</comment>
<feature type="site" description="Important for catalytic activity" evidence="18">
    <location>
        <position position="262"/>
    </location>
</feature>
<comment type="similarity">
    <text evidence="4 19">Belongs to the transketolase family.</text>
</comment>
<evidence type="ECO:0000256" key="13">
    <source>
        <dbReference type="NCBIfam" id="TIGR00232"/>
    </source>
</evidence>
<feature type="binding site" evidence="17">
    <location>
        <position position="189"/>
    </location>
    <ligand>
        <name>Mg(2+)</name>
        <dbReference type="ChEBI" id="CHEBI:18420"/>
    </ligand>
</feature>
<feature type="active site" description="Proton donor" evidence="14">
    <location>
        <position position="410"/>
    </location>
</feature>
<dbReference type="InterPro" id="IPR020826">
    <property type="entry name" value="Transketolase_BS"/>
</dbReference>
<comment type="catalytic activity">
    <reaction evidence="12 19">
        <text>D-sedoheptulose 7-phosphate + D-glyceraldehyde 3-phosphate = aldehydo-D-ribose 5-phosphate + D-xylulose 5-phosphate</text>
        <dbReference type="Rhea" id="RHEA:10508"/>
        <dbReference type="ChEBI" id="CHEBI:57483"/>
        <dbReference type="ChEBI" id="CHEBI:57737"/>
        <dbReference type="ChEBI" id="CHEBI:58273"/>
        <dbReference type="ChEBI" id="CHEBI:59776"/>
        <dbReference type="EC" id="2.2.1.1"/>
    </reaction>
</comment>
<evidence type="ECO:0000256" key="11">
    <source>
        <dbReference type="ARBA" id="ARBA00023052"/>
    </source>
</evidence>
<feature type="binding site" evidence="16">
    <location>
        <position position="158"/>
    </location>
    <ligand>
        <name>thiamine diphosphate</name>
        <dbReference type="ChEBI" id="CHEBI:58937"/>
    </ligand>
</feature>
<protein>
    <recommendedName>
        <fullName evidence="6 13">Transketolase</fullName>
        <ecNumber evidence="6 13">2.2.1.1</ecNumber>
    </recommendedName>
</protein>
<evidence type="ECO:0000256" key="17">
    <source>
        <dbReference type="PIRSR" id="PIRSR605478-4"/>
    </source>
</evidence>
<feature type="binding site" evidence="17">
    <location>
        <position position="187"/>
    </location>
    <ligand>
        <name>Mg(2+)</name>
        <dbReference type="ChEBI" id="CHEBI:18420"/>
    </ligand>
</feature>
<dbReference type="SUPFAM" id="SSF52922">
    <property type="entry name" value="TK C-terminal domain-like"/>
    <property type="match status" value="1"/>
</dbReference>
<evidence type="ECO:0000256" key="2">
    <source>
        <dbReference type="ARBA" id="ARBA00001936"/>
    </source>
</evidence>
<dbReference type="GO" id="GO:0046872">
    <property type="term" value="F:metal ion binding"/>
    <property type="evidence" value="ECO:0007669"/>
    <property type="project" value="UniProtKB-KW"/>
</dbReference>
<feature type="binding site" evidence="16">
    <location>
        <position position="68"/>
    </location>
    <ligand>
        <name>thiamine diphosphate</name>
        <dbReference type="ChEBI" id="CHEBI:58937"/>
    </ligand>
</feature>
<comment type="cofactor">
    <cofactor evidence="16">
        <name>thiamine diphosphate</name>
        <dbReference type="ChEBI" id="CHEBI:58937"/>
    </cofactor>
    <text evidence="16">Binds 1 thiamine pyrophosphate per subunit. During the reaction, the substrate forms a covalent intermediate with the cofactor.</text>
</comment>
<sequence length="672" mass="72938">MNIQSLEKIAKTVRALSADAVEKASSGHPGLPLGMAEFGAWLFGERMNHNPGNSSWMNRDRFVLSAGHGSMFLYSLLHLSGYKLPLEELKNFRQLNSLTPGHPEFGHTDGVETTTGPLGQGFANAVGMAMAQAHSMEKFNTPEHRIIDHYVYTLLGDGCMMEGISTEAASLAGHLGLGRLVAFYDSNKISIEGDTELAYSEDSAGKFKALGWHVQEIDAYDFSAMDKALDAAQKEEGKPSLIILNSTIGKGAPNKAGTAGVHGAALGADERTAFRKNIGLPDEDFHIVPGVEEYFAEKRKSWQKAEADWNELFAAWASANPELAAEWEQWHSEIHEDDLKDISFAQYEVGDSEASRKSSGSAIQSLAARFTNLIGGSADLAPSNNTLIKDEGDFGPHAFLGRNLHFGVREHAMGAVANGMALYGGLRVYAATFLVFSDYMRPAIRLAALMNLPVIYVFTHDSVFVGEDGPTHQPVEQATALRTIPNLQLYRPADAQETIAAWKEALLRLDGPTALSLTRQGLTVFPKPEDWEKDFRRGAYVAHQSEGFDSALEKAADGHPAPAVIVATGSEVNLAVDAAKTYEGQGFQVRVVSMPCRERFYEQDDKFRERIVPEAGRVFAVEAGVSMGWEGLTGSRKRILAIDGFGTSAPGGEAAQALGLNSRSLLEMLKNN</sequence>
<dbReference type="InterPro" id="IPR009014">
    <property type="entry name" value="Transketo_C/PFOR_II"/>
</dbReference>
<dbReference type="InterPro" id="IPR005474">
    <property type="entry name" value="Transketolase_N"/>
</dbReference>
<evidence type="ECO:0000313" key="22">
    <source>
        <dbReference type="Proteomes" id="UP000018680"/>
    </source>
</evidence>
<dbReference type="GO" id="GO:0006098">
    <property type="term" value="P:pentose-phosphate shunt"/>
    <property type="evidence" value="ECO:0007669"/>
    <property type="project" value="TreeGrafter"/>
</dbReference>
<evidence type="ECO:0000256" key="9">
    <source>
        <dbReference type="ARBA" id="ARBA00022837"/>
    </source>
</evidence>
<feature type="binding site" evidence="16">
    <location>
        <position position="262"/>
    </location>
    <ligand>
        <name>thiamine diphosphate</name>
        <dbReference type="ChEBI" id="CHEBI:58937"/>
    </ligand>
</feature>
<dbReference type="HOGENOM" id="CLU_009227_0_0_12"/>
<evidence type="ECO:0000256" key="6">
    <source>
        <dbReference type="ARBA" id="ARBA00013152"/>
    </source>
</evidence>
<dbReference type="InterPro" id="IPR029061">
    <property type="entry name" value="THDP-binding"/>
</dbReference>
<dbReference type="FunFam" id="3.40.50.970:FF:000045">
    <property type="entry name" value="Transketolase"/>
    <property type="match status" value="1"/>
</dbReference>
<feature type="binding site" evidence="15">
    <location>
        <position position="356"/>
    </location>
    <ligand>
        <name>substrate</name>
    </ligand>
</feature>
<feature type="site" description="Important for catalytic activity" evidence="18">
    <location>
        <position position="28"/>
    </location>
</feature>
<dbReference type="Pfam" id="PF22613">
    <property type="entry name" value="Transketolase_C_1"/>
    <property type="match status" value="1"/>
</dbReference>
<dbReference type="Gene3D" id="3.40.50.920">
    <property type="match status" value="1"/>
</dbReference>
<dbReference type="PROSITE" id="PS00801">
    <property type="entry name" value="TRANSKETOLASE_1"/>
    <property type="match status" value="1"/>
</dbReference>
<dbReference type="NCBIfam" id="TIGR00232">
    <property type="entry name" value="tktlase_bact"/>
    <property type="match status" value="1"/>
</dbReference>
<dbReference type="Pfam" id="PF02779">
    <property type="entry name" value="Transket_pyr"/>
    <property type="match status" value="1"/>
</dbReference>
<dbReference type="RefSeq" id="WP_024266461.1">
    <property type="nucleotide sequence ID" value="NC_023035.1"/>
</dbReference>
<feature type="domain" description="Transketolase-like pyrimidine-binding" evidence="20">
    <location>
        <begin position="353"/>
        <end position="524"/>
    </location>
</feature>
<dbReference type="GO" id="GO:0005829">
    <property type="term" value="C:cytosol"/>
    <property type="evidence" value="ECO:0007669"/>
    <property type="project" value="TreeGrafter"/>
</dbReference>
<evidence type="ECO:0000256" key="10">
    <source>
        <dbReference type="ARBA" id="ARBA00022842"/>
    </source>
</evidence>
<feature type="binding site" evidence="15">
    <location>
        <position position="468"/>
    </location>
    <ligand>
        <name>substrate</name>
    </ligand>
</feature>
<evidence type="ECO:0000256" key="8">
    <source>
        <dbReference type="ARBA" id="ARBA00022723"/>
    </source>
</evidence>
<feature type="binding site" evidence="16">
    <location>
        <position position="187"/>
    </location>
    <ligand>
        <name>thiamine diphosphate</name>
        <dbReference type="ChEBI" id="CHEBI:58937"/>
    </ligand>
</feature>
<evidence type="ECO:0000256" key="7">
    <source>
        <dbReference type="ARBA" id="ARBA00022679"/>
    </source>
</evidence>
<dbReference type="GO" id="GO:0004802">
    <property type="term" value="F:transketolase activity"/>
    <property type="evidence" value="ECO:0007669"/>
    <property type="project" value="UniProtKB-UniRule"/>
</dbReference>
<dbReference type="Proteomes" id="UP000018680">
    <property type="component" value="Chromosome"/>
</dbReference>
<feature type="binding site" evidence="17">
    <location>
        <position position="157"/>
    </location>
    <ligand>
        <name>Mg(2+)</name>
        <dbReference type="ChEBI" id="CHEBI:18420"/>
    </ligand>
</feature>
<dbReference type="STRING" id="1307761.L21SP2_0082"/>
<dbReference type="FunFam" id="3.40.50.970:FF:000004">
    <property type="entry name" value="Transketolase"/>
    <property type="match status" value="1"/>
</dbReference>
<dbReference type="InterPro" id="IPR005475">
    <property type="entry name" value="Transketolase-like_Pyr-bd"/>
</dbReference>
<dbReference type="InterPro" id="IPR033247">
    <property type="entry name" value="Transketolase_fam"/>
</dbReference>
<keyword evidence="7 19" id="KW-0808">Transferase</keyword>
<dbReference type="PANTHER" id="PTHR43522">
    <property type="entry name" value="TRANSKETOLASE"/>
    <property type="match status" value="1"/>
</dbReference>
<evidence type="ECO:0000256" key="3">
    <source>
        <dbReference type="ARBA" id="ARBA00001941"/>
    </source>
</evidence>
<evidence type="ECO:0000256" key="16">
    <source>
        <dbReference type="PIRSR" id="PIRSR605478-3"/>
    </source>
</evidence>
<dbReference type="PANTHER" id="PTHR43522:SF2">
    <property type="entry name" value="TRANSKETOLASE 1-RELATED"/>
    <property type="match status" value="1"/>
</dbReference>
<dbReference type="Pfam" id="PF00456">
    <property type="entry name" value="Transketolase_N"/>
    <property type="match status" value="1"/>
</dbReference>
<gene>
    <name evidence="21" type="ORF">L21SP2_0082</name>
</gene>
<comment type="cofactor">
    <cofactor evidence="3">
        <name>Co(2+)</name>
        <dbReference type="ChEBI" id="CHEBI:48828"/>
    </cofactor>
</comment>
<feature type="binding site" evidence="15">
    <location>
        <position position="383"/>
    </location>
    <ligand>
        <name>substrate</name>
    </ligand>
</feature>
<dbReference type="InterPro" id="IPR055152">
    <property type="entry name" value="Transketolase-like_C_2"/>
</dbReference>
<dbReference type="SMART" id="SM00861">
    <property type="entry name" value="Transket_pyr"/>
    <property type="match status" value="1"/>
</dbReference>
<feature type="binding site" evidence="16">
    <location>
        <position position="436"/>
    </location>
    <ligand>
        <name>thiamine diphosphate</name>
        <dbReference type="ChEBI" id="CHEBI:58937"/>
    </ligand>
</feature>
<evidence type="ECO:0000256" key="15">
    <source>
        <dbReference type="PIRSR" id="PIRSR605478-2"/>
    </source>
</evidence>
<dbReference type="EMBL" id="CP006939">
    <property type="protein sequence ID" value="AHC13528.1"/>
    <property type="molecule type" value="Genomic_DNA"/>
</dbReference>
<dbReference type="Gene3D" id="3.40.50.970">
    <property type="match status" value="2"/>
</dbReference>
<keyword evidence="8 17" id="KW-0479">Metal-binding</keyword>
<comment type="cofactor">
    <cofactor evidence="1">
        <name>Ca(2+)</name>
        <dbReference type="ChEBI" id="CHEBI:29108"/>
    </cofactor>
</comment>
<dbReference type="InterPro" id="IPR005478">
    <property type="entry name" value="Transketolase_bac-like"/>
</dbReference>
<keyword evidence="22" id="KW-1185">Reference proteome</keyword>
<dbReference type="SUPFAM" id="SSF52518">
    <property type="entry name" value="Thiamin diphosphate-binding fold (THDP-binding)"/>
    <property type="match status" value="2"/>
</dbReference>
<comment type="function">
    <text evidence="19">Catalyzes the transfer of a two-carbon ketol group from a ketose donor to an aldose acceptor, via a covalent intermediate with the cofactor thiamine pyrophosphate.</text>
</comment>
<feature type="binding site" evidence="16">
    <location>
        <begin position="116"/>
        <end position="118"/>
    </location>
    <ligand>
        <name>thiamine diphosphate</name>
        <dbReference type="ChEBI" id="CHEBI:58937"/>
    </ligand>
</feature>
<proteinExistence type="inferred from homology"/>
<organism evidence="21 22">
    <name type="scientific">Salinispira pacifica</name>
    <dbReference type="NCBI Taxonomy" id="1307761"/>
    <lineage>
        <taxon>Bacteria</taxon>
        <taxon>Pseudomonadati</taxon>
        <taxon>Spirochaetota</taxon>
        <taxon>Spirochaetia</taxon>
        <taxon>Spirochaetales</taxon>
        <taxon>Spirochaetaceae</taxon>
        <taxon>Salinispira</taxon>
    </lineage>
</organism>
<evidence type="ECO:0000256" key="4">
    <source>
        <dbReference type="ARBA" id="ARBA00007131"/>
    </source>
</evidence>
<comment type="cofactor">
    <cofactor evidence="19">
        <name>Mg(2+)</name>
        <dbReference type="ChEBI" id="CHEBI:18420"/>
    </cofactor>
    <cofactor evidence="19">
        <name>Ca(2+)</name>
        <dbReference type="ChEBI" id="CHEBI:29108"/>
    </cofactor>
    <cofactor evidence="19">
        <name>Mn(2+)</name>
        <dbReference type="ChEBI" id="CHEBI:29035"/>
    </cofactor>
    <cofactor evidence="19">
        <name>Co(2+)</name>
        <dbReference type="ChEBI" id="CHEBI:48828"/>
    </cofactor>
    <text evidence="19">Binds 1 Mg(2+) ion per subunit. Can also utilize other divalent metal cations, such as Ca(2+), Mn(2+) and Co(2+).</text>
</comment>
<feature type="binding site" evidence="15">
    <location>
        <position position="28"/>
    </location>
    <ligand>
        <name>substrate</name>
    </ligand>
</feature>
<keyword evidence="9 19" id="KW-0106">Calcium</keyword>
<evidence type="ECO:0000256" key="1">
    <source>
        <dbReference type="ARBA" id="ARBA00001913"/>
    </source>
</evidence>
<name>V5WCL6_9SPIO</name>
<evidence type="ECO:0000313" key="21">
    <source>
        <dbReference type="EMBL" id="AHC13528.1"/>
    </source>
</evidence>
<dbReference type="OrthoDB" id="8732661at2"/>